<feature type="region of interest" description="Disordered" evidence="3">
    <location>
        <begin position="190"/>
        <end position="248"/>
    </location>
</feature>
<feature type="compositionally biased region" description="Basic and acidic residues" evidence="3">
    <location>
        <begin position="818"/>
        <end position="836"/>
    </location>
</feature>
<feature type="coiled-coil region" evidence="2">
    <location>
        <begin position="1622"/>
        <end position="1672"/>
    </location>
</feature>
<feature type="compositionally biased region" description="Polar residues" evidence="3">
    <location>
        <begin position="772"/>
        <end position="784"/>
    </location>
</feature>
<sequence length="1816" mass="199984">MPRRVRKKQTKKSTPVLSAPPADDDEEESGWYVIKDIIDERRVRGKVEYLVDWEDNPNTGKSYDPTWAKSRDVNKEARDEWKKKKTAKKQKSPSRRQSKDETQHVGPDPSLSFRGAEASQESNTTQSQLVRSRSPTADESDLEPVRKKTKLHHIVSPSPSLPSASVEPVEPITTTSSKIATKKTLSVEIQAGPSFNPADYRSTHGASQATALSSQPIPESDPVSPQLSYRTIPDSKDPSSLTASLPTADQVRVVAIEVVIPDSQDQTQESNYTQHHDRASFQKSSNENLPTENRSITSSGASRDIPSHQPNQLEVQDHNTQDSPQFTPVPQSGGAPNCLVSQQIEESVHREELRSTIEDSTRASPSFLGSQTPRFLGSLDPLSPQRSPQFPLEEPSDRLSQAAQAPPNTFSIDLSGPSPEENASDCLLSEPVCESANSALHTARPKDTVSKGETKPVEEGREVSQDSQSSTPNCAKRPSKGGPSNQVPQSSSGDSKEKRRSQSFRETSSGRVAGSRINQGPSRNFETAPEPALQASSADSDPEFLDEEFNLAGTDVGESADATSSQHQSFEKVDLTADTSRLDNKEETRPAVGRNEQLEESRPPQSVLQTSEPLLDPSRAFPEARDIFPTAESFESLEATPEPSPKPPDRASKGESSVAAPYLLGEVAEVTPSAKQFSLQRREPPETPQSARRAEEVQPEAAQESLPQVSEDATEAQEPHLEATGPSEAYQPPLEPKEVRPEPPEPLLEAEVSPLQAAEVSFDSIAPGAKETGSQRLPSASPSVRFTGERLAKSDPSAGSRENYDCGSFVEQGVSEINTRDRIEIQRENIFRKESQEPPDPTEPECISLGDSEGCSQGHFEKDKQDDSVESQRAKSAQGNTIEKGPENPHPDQSSSHHHHTLSESLDASARSSKSGSRSIEQGGTPTNSVSDQTIPREHQSHPRSSLRQSASDIVQEILDSWGKENHHFPSTEMFPSAPTSSDNHEVSAITELQNLWDSDDEVVAEPQQTELMAEAGTSLPLGLTSSGTSEAHGDLSNPGVSSEFLSQAPPWTSATTELPHIGGELASSTEIPQRSATDSMRDIINQAYGGSEPITMALMPPQAQDVEPVTVSPADISRPTEAEKIVLPVIPLSGNEVFASLPGVSSGNSISMAQLPQTDAERSSSSSPAVAQSALQINYVVTIPFQSSIRSLYDEVLLKSRKDITEFGSKFTQDTFTEPDKYLVEKIDTLFSDLQNICDYPQDIIGPLVKDMPAEDKVKYSLDANSKLNFIYELFLRTKTDTQALIVARSPNILRMLSDLAEYLELECICDALEYKSKSEFKDSSVRLTLVPSESTIDAFEYDVVLGYDNSFQESPIAQALAWDNRGKTKPLVLKLATAYSIEHLSLEISDTDGNLERRNALLYAIVQIRDTFRDPPRLMEPHKVAGIFSDFLNDDTQTILWEPVTIPPHALDAFTNSQEMGQMSLEGYLDQDNGRKHRLDDDEDPDTKRQRINSTSGPSRVVFDIPPLSDQVRDLLESVESTAVGTTTVDDQLTISLRVMEKIAEKVAEASRVVEMNNHESHYKDVISGLEKQVKEFQRTNDRAYESHRAALQDRTKFETDAHKAEAALQANKEASQATDEKNRQKIAQLEQVVARLMKESPVGENEKLYQEANAKVQVLEKRLETSHKNEEYVRQLYQDATASTSALRAENQTLKELGEDLKKKASDNLRSIHEINNNNAAREYLRQISDLQTRLKDREMELDRAREELRQLKNGRRETRQVSVPRSPRMGMMSPRPGRTAFGASSRAGSPVPAYDNATGVQPGNGRFSHLRD</sequence>
<feature type="region of interest" description="Disordered" evidence="3">
    <location>
        <begin position="1471"/>
        <end position="1504"/>
    </location>
</feature>
<feature type="compositionally biased region" description="Polar residues" evidence="3">
    <location>
        <begin position="321"/>
        <end position="330"/>
    </location>
</feature>
<evidence type="ECO:0000259" key="4">
    <source>
        <dbReference type="PROSITE" id="PS50013"/>
    </source>
</evidence>
<dbReference type="CDD" id="cd00024">
    <property type="entry name" value="CD_CSD"/>
    <property type="match status" value="1"/>
</dbReference>
<protein>
    <recommendedName>
        <fullName evidence="4">Chromo domain-containing protein</fullName>
    </recommendedName>
</protein>
<name>A0A9P0EMV5_9HYPO</name>
<dbReference type="EMBL" id="CABFOC020000045">
    <property type="protein sequence ID" value="CAH0053258.1"/>
    <property type="molecule type" value="Genomic_DNA"/>
</dbReference>
<evidence type="ECO:0000313" key="6">
    <source>
        <dbReference type="Proteomes" id="UP000775872"/>
    </source>
</evidence>
<feature type="region of interest" description="Disordered" evidence="3">
    <location>
        <begin position="1755"/>
        <end position="1816"/>
    </location>
</feature>
<dbReference type="PROSITE" id="PS50013">
    <property type="entry name" value="CHROMO_2"/>
    <property type="match status" value="1"/>
</dbReference>
<evidence type="ECO:0000256" key="3">
    <source>
        <dbReference type="SAM" id="MobiDB-lite"/>
    </source>
</evidence>
<dbReference type="InterPro" id="IPR016197">
    <property type="entry name" value="Chromo-like_dom_sf"/>
</dbReference>
<keyword evidence="6" id="KW-1185">Reference proteome</keyword>
<gene>
    <name evidence="5" type="ORF">CSOL1703_00005129</name>
</gene>
<evidence type="ECO:0000256" key="1">
    <source>
        <dbReference type="ARBA" id="ARBA00011353"/>
    </source>
</evidence>
<keyword evidence="2" id="KW-0175">Coiled coil</keyword>
<dbReference type="Gene3D" id="2.40.50.40">
    <property type="match status" value="1"/>
</dbReference>
<feature type="compositionally biased region" description="Basic and acidic residues" evidence="3">
    <location>
        <begin position="444"/>
        <end position="464"/>
    </location>
</feature>
<organism evidence="5 6">
    <name type="scientific">Clonostachys solani</name>
    <dbReference type="NCBI Taxonomy" id="160281"/>
    <lineage>
        <taxon>Eukaryota</taxon>
        <taxon>Fungi</taxon>
        <taxon>Dikarya</taxon>
        <taxon>Ascomycota</taxon>
        <taxon>Pezizomycotina</taxon>
        <taxon>Sordariomycetes</taxon>
        <taxon>Hypocreomycetidae</taxon>
        <taxon>Hypocreales</taxon>
        <taxon>Bionectriaceae</taxon>
        <taxon>Clonostachys</taxon>
    </lineage>
</organism>
<dbReference type="OrthoDB" id="3647690at2759"/>
<feature type="compositionally biased region" description="Basic and acidic residues" evidence="3">
    <location>
        <begin position="346"/>
        <end position="361"/>
    </location>
</feature>
<feature type="region of interest" description="Disordered" evidence="3">
    <location>
        <begin position="1"/>
        <end position="30"/>
    </location>
</feature>
<evidence type="ECO:0000256" key="2">
    <source>
        <dbReference type="SAM" id="Coils"/>
    </source>
</evidence>
<feature type="compositionally biased region" description="Basic residues" evidence="3">
    <location>
        <begin position="1"/>
        <end position="11"/>
    </location>
</feature>
<feature type="compositionally biased region" description="Polar residues" evidence="3">
    <location>
        <begin position="119"/>
        <end position="137"/>
    </location>
</feature>
<dbReference type="Proteomes" id="UP000775872">
    <property type="component" value="Unassembled WGS sequence"/>
</dbReference>
<feature type="compositionally biased region" description="Polar residues" evidence="3">
    <location>
        <begin position="281"/>
        <end position="301"/>
    </location>
</feature>
<feature type="compositionally biased region" description="Low complexity" evidence="3">
    <location>
        <begin position="903"/>
        <end position="919"/>
    </location>
</feature>
<feature type="compositionally biased region" description="Low complexity" evidence="3">
    <location>
        <begin position="155"/>
        <end position="170"/>
    </location>
</feature>
<evidence type="ECO:0000313" key="5">
    <source>
        <dbReference type="EMBL" id="CAH0053258.1"/>
    </source>
</evidence>
<feature type="compositionally biased region" description="Polar residues" evidence="3">
    <location>
        <begin position="1039"/>
        <end position="1057"/>
    </location>
</feature>
<proteinExistence type="predicted"/>
<feature type="region of interest" description="Disordered" evidence="3">
    <location>
        <begin position="48"/>
        <end position="170"/>
    </location>
</feature>
<feature type="domain" description="Chromo" evidence="4">
    <location>
        <begin position="32"/>
        <end position="73"/>
    </location>
</feature>
<feature type="compositionally biased region" description="Basic residues" evidence="3">
    <location>
        <begin position="83"/>
        <end position="96"/>
    </location>
</feature>
<feature type="compositionally biased region" description="Polar residues" evidence="3">
    <location>
        <begin position="238"/>
        <end position="247"/>
    </location>
</feature>
<feature type="region of interest" description="Disordered" evidence="3">
    <location>
        <begin position="1020"/>
        <end position="1059"/>
    </location>
</feature>
<feature type="compositionally biased region" description="Polar residues" evidence="3">
    <location>
        <begin position="263"/>
        <end position="273"/>
    </location>
</feature>
<reference evidence="5" key="1">
    <citation type="submission" date="2021-10" db="EMBL/GenBank/DDBJ databases">
        <authorList>
            <person name="Piombo E."/>
        </authorList>
    </citation>
    <scope>NUCLEOTIDE SEQUENCE</scope>
</reference>
<feature type="compositionally biased region" description="Polar residues" evidence="3">
    <location>
        <begin position="603"/>
        <end position="612"/>
    </location>
</feature>
<feature type="compositionally biased region" description="Polar residues" evidence="3">
    <location>
        <begin position="204"/>
        <end position="229"/>
    </location>
</feature>
<feature type="compositionally biased region" description="Polar residues" evidence="3">
    <location>
        <begin position="398"/>
        <end position="412"/>
    </location>
</feature>
<feature type="region of interest" description="Disordered" evidence="3">
    <location>
        <begin position="262"/>
        <end position="950"/>
    </location>
</feature>
<feature type="compositionally biased region" description="Polar residues" evidence="3">
    <location>
        <begin position="504"/>
        <end position="525"/>
    </location>
</feature>
<feature type="compositionally biased region" description="Polar residues" evidence="3">
    <location>
        <begin position="920"/>
        <end position="934"/>
    </location>
</feature>
<feature type="compositionally biased region" description="Polar residues" evidence="3">
    <location>
        <begin position="362"/>
        <end position="373"/>
    </location>
</feature>
<feature type="compositionally biased region" description="Basic and acidic residues" evidence="3">
    <location>
        <begin position="69"/>
        <end position="82"/>
    </location>
</feature>
<dbReference type="InterPro" id="IPR000953">
    <property type="entry name" value="Chromo/chromo_shadow_dom"/>
</dbReference>
<feature type="compositionally biased region" description="Low complexity" evidence="3">
    <location>
        <begin position="1020"/>
        <end position="1030"/>
    </location>
</feature>
<dbReference type="GO" id="GO:0006338">
    <property type="term" value="P:chromatin remodeling"/>
    <property type="evidence" value="ECO:0007669"/>
    <property type="project" value="UniProtKB-ARBA"/>
</dbReference>
<feature type="compositionally biased region" description="Polar residues" evidence="3">
    <location>
        <begin position="482"/>
        <end position="493"/>
    </location>
</feature>
<comment type="caution">
    <text evidence="5">The sequence shown here is derived from an EMBL/GenBank/DDBJ whole genome shotgun (WGS) entry which is preliminary data.</text>
</comment>
<accession>A0A9P0EMV5</accession>
<dbReference type="SUPFAM" id="SSF54160">
    <property type="entry name" value="Chromo domain-like"/>
    <property type="match status" value="1"/>
</dbReference>
<comment type="subunit">
    <text evidence="1">Component of the NuA4 histone acetyltransferase complex.</text>
</comment>
<feature type="compositionally biased region" description="Acidic residues" evidence="3">
    <location>
        <begin position="540"/>
        <end position="549"/>
    </location>
</feature>
<feature type="compositionally biased region" description="Basic and acidic residues" evidence="3">
    <location>
        <begin position="569"/>
        <end position="589"/>
    </location>
</feature>
<feature type="compositionally biased region" description="Basic and acidic residues" evidence="3">
    <location>
        <begin position="859"/>
        <end position="873"/>
    </location>
</feature>